<protein>
    <submittedName>
        <fullName evidence="1">Uncharacterized protein</fullName>
    </submittedName>
</protein>
<name>A0ACB8YDH0_9ASTR</name>
<gene>
    <name evidence="1" type="ORF">L1987_84284</name>
</gene>
<sequence length="76" mass="8517">MSTNNIAGIYQTLSTETKGVNSVILEQQTSVGFASISTKSNHPSLTNLNLFLDPDRITRSWNFNLFQFSEQSESIF</sequence>
<evidence type="ECO:0000313" key="1">
    <source>
        <dbReference type="EMBL" id="KAI3683769.1"/>
    </source>
</evidence>
<dbReference type="Proteomes" id="UP001056120">
    <property type="component" value="Linkage Group LG28"/>
</dbReference>
<accession>A0ACB8YDH0</accession>
<reference evidence="1 2" key="2">
    <citation type="journal article" date="2022" name="Mol. Ecol. Resour.">
        <title>The genomes of chicory, endive, great burdock and yacon provide insights into Asteraceae paleo-polyploidization history and plant inulin production.</title>
        <authorList>
            <person name="Fan W."/>
            <person name="Wang S."/>
            <person name="Wang H."/>
            <person name="Wang A."/>
            <person name="Jiang F."/>
            <person name="Liu H."/>
            <person name="Zhao H."/>
            <person name="Xu D."/>
            <person name="Zhang Y."/>
        </authorList>
    </citation>
    <scope>NUCLEOTIDE SEQUENCE [LARGE SCALE GENOMIC DNA]</scope>
    <source>
        <strain evidence="2">cv. Yunnan</strain>
        <tissue evidence="1">Leaves</tissue>
    </source>
</reference>
<proteinExistence type="predicted"/>
<organism evidence="1 2">
    <name type="scientific">Smallanthus sonchifolius</name>
    <dbReference type="NCBI Taxonomy" id="185202"/>
    <lineage>
        <taxon>Eukaryota</taxon>
        <taxon>Viridiplantae</taxon>
        <taxon>Streptophyta</taxon>
        <taxon>Embryophyta</taxon>
        <taxon>Tracheophyta</taxon>
        <taxon>Spermatophyta</taxon>
        <taxon>Magnoliopsida</taxon>
        <taxon>eudicotyledons</taxon>
        <taxon>Gunneridae</taxon>
        <taxon>Pentapetalae</taxon>
        <taxon>asterids</taxon>
        <taxon>campanulids</taxon>
        <taxon>Asterales</taxon>
        <taxon>Asteraceae</taxon>
        <taxon>Asteroideae</taxon>
        <taxon>Heliantheae alliance</taxon>
        <taxon>Millerieae</taxon>
        <taxon>Smallanthus</taxon>
    </lineage>
</organism>
<keyword evidence="2" id="KW-1185">Reference proteome</keyword>
<comment type="caution">
    <text evidence="1">The sequence shown here is derived from an EMBL/GenBank/DDBJ whole genome shotgun (WGS) entry which is preliminary data.</text>
</comment>
<evidence type="ECO:0000313" key="2">
    <source>
        <dbReference type="Proteomes" id="UP001056120"/>
    </source>
</evidence>
<dbReference type="EMBL" id="CM042045">
    <property type="protein sequence ID" value="KAI3683769.1"/>
    <property type="molecule type" value="Genomic_DNA"/>
</dbReference>
<reference evidence="2" key="1">
    <citation type="journal article" date="2022" name="Mol. Ecol. Resour.">
        <title>The genomes of chicory, endive, great burdock and yacon provide insights into Asteraceae palaeo-polyploidization history and plant inulin production.</title>
        <authorList>
            <person name="Fan W."/>
            <person name="Wang S."/>
            <person name="Wang H."/>
            <person name="Wang A."/>
            <person name="Jiang F."/>
            <person name="Liu H."/>
            <person name="Zhao H."/>
            <person name="Xu D."/>
            <person name="Zhang Y."/>
        </authorList>
    </citation>
    <scope>NUCLEOTIDE SEQUENCE [LARGE SCALE GENOMIC DNA]</scope>
    <source>
        <strain evidence="2">cv. Yunnan</strain>
    </source>
</reference>